<accession>A0AA88CL56</accession>
<reference evidence="2" key="1">
    <citation type="submission" date="2023-07" db="EMBL/GenBank/DDBJ databases">
        <title>draft genome sequence of fig (Ficus carica).</title>
        <authorList>
            <person name="Takahashi T."/>
            <person name="Nishimura K."/>
        </authorList>
    </citation>
    <scope>NUCLEOTIDE SEQUENCE</scope>
</reference>
<organism evidence="2 3">
    <name type="scientific">Ficus carica</name>
    <name type="common">Common fig</name>
    <dbReference type="NCBI Taxonomy" id="3494"/>
    <lineage>
        <taxon>Eukaryota</taxon>
        <taxon>Viridiplantae</taxon>
        <taxon>Streptophyta</taxon>
        <taxon>Embryophyta</taxon>
        <taxon>Tracheophyta</taxon>
        <taxon>Spermatophyta</taxon>
        <taxon>Magnoliopsida</taxon>
        <taxon>eudicotyledons</taxon>
        <taxon>Gunneridae</taxon>
        <taxon>Pentapetalae</taxon>
        <taxon>rosids</taxon>
        <taxon>fabids</taxon>
        <taxon>Rosales</taxon>
        <taxon>Moraceae</taxon>
        <taxon>Ficeae</taxon>
        <taxon>Ficus</taxon>
    </lineage>
</organism>
<comment type="caution">
    <text evidence="2">The sequence shown here is derived from an EMBL/GenBank/DDBJ whole genome shotgun (WGS) entry which is preliminary data.</text>
</comment>
<evidence type="ECO:0000313" key="2">
    <source>
        <dbReference type="EMBL" id="GMN21835.1"/>
    </source>
</evidence>
<evidence type="ECO:0000313" key="3">
    <source>
        <dbReference type="Proteomes" id="UP001187192"/>
    </source>
</evidence>
<dbReference type="EMBL" id="BTGU01009191">
    <property type="protein sequence ID" value="GMN21835.1"/>
    <property type="molecule type" value="Genomic_DNA"/>
</dbReference>
<sequence>MQKLLYEEFYNILNKAAASPSYVDNTGFKATPRDETPSGCGRKNIGTQRSSLN</sequence>
<proteinExistence type="predicted"/>
<protein>
    <submittedName>
        <fullName evidence="2">Uncharacterized protein</fullName>
    </submittedName>
</protein>
<gene>
    <name evidence="2" type="ORF">TIFTF001_051159</name>
</gene>
<name>A0AA88CL56_FICCA</name>
<keyword evidence="3" id="KW-1185">Reference proteome</keyword>
<dbReference type="Proteomes" id="UP001187192">
    <property type="component" value="Unassembled WGS sequence"/>
</dbReference>
<evidence type="ECO:0000256" key="1">
    <source>
        <dbReference type="SAM" id="MobiDB-lite"/>
    </source>
</evidence>
<feature type="region of interest" description="Disordered" evidence="1">
    <location>
        <begin position="23"/>
        <end position="53"/>
    </location>
</feature>
<dbReference type="AlphaFoldDB" id="A0AA88CL56"/>